<dbReference type="Proteomes" id="UP000268857">
    <property type="component" value="Unassembled WGS sequence"/>
</dbReference>
<sequence>MFWVTGDLVTKQLLSLSYRTLDKLQADTLPQAQIKLNLTIVATEIEKEEKFTQVEIKTANSLIKKLEFEFPNSNSDFQELAIAQKLGLYPKIKKLEPNTQLQIELPITLKVIKAELQKEQGNSFVEIRTANDPLRMLEIVLPSAEVNIVEEMIAQIMNLPLEEVRKLIRYQVKK</sequence>
<comment type="caution">
    <text evidence="1">The sequence shown here is derived from an EMBL/GenBank/DDBJ whole genome shotgun (WGS) entry which is preliminary data.</text>
</comment>
<proteinExistence type="predicted"/>
<dbReference type="AlphaFoldDB" id="A0A3S0YAF6"/>
<protein>
    <submittedName>
        <fullName evidence="1">Uncharacterized protein</fullName>
    </submittedName>
</protein>
<keyword evidence="2" id="KW-1185">Reference proteome</keyword>
<accession>A0A3S0YAF6</accession>
<dbReference type="EMBL" id="RSCJ01000011">
    <property type="protein sequence ID" value="RUR80201.1"/>
    <property type="molecule type" value="Genomic_DNA"/>
</dbReference>
<reference evidence="1 2" key="1">
    <citation type="journal article" date="2019" name="Genome Biol. Evol.">
        <title>Day and night: Metabolic profiles and evolutionary relationships of six axenic non-marine cyanobacteria.</title>
        <authorList>
            <person name="Will S.E."/>
            <person name="Henke P."/>
            <person name="Boedeker C."/>
            <person name="Huang S."/>
            <person name="Brinkmann H."/>
            <person name="Rohde M."/>
            <person name="Jarek M."/>
            <person name="Friedl T."/>
            <person name="Seufert S."/>
            <person name="Schumacher M."/>
            <person name="Overmann J."/>
            <person name="Neumann-Schaal M."/>
            <person name="Petersen J."/>
        </authorList>
    </citation>
    <scope>NUCLEOTIDE SEQUENCE [LARGE SCALE GENOMIC DNA]</scope>
    <source>
        <strain evidence="1 2">PCC 6912</strain>
    </source>
</reference>
<evidence type="ECO:0000313" key="2">
    <source>
        <dbReference type="Proteomes" id="UP000268857"/>
    </source>
</evidence>
<gene>
    <name evidence="1" type="ORF">PCC6912_30610</name>
</gene>
<name>A0A3S0YAF6_CHLFR</name>
<evidence type="ECO:0000313" key="1">
    <source>
        <dbReference type="EMBL" id="RUR80201.1"/>
    </source>
</evidence>
<organism evidence="1 2">
    <name type="scientific">Chlorogloeopsis fritschii PCC 6912</name>
    <dbReference type="NCBI Taxonomy" id="211165"/>
    <lineage>
        <taxon>Bacteria</taxon>
        <taxon>Bacillati</taxon>
        <taxon>Cyanobacteriota</taxon>
        <taxon>Cyanophyceae</taxon>
        <taxon>Nostocales</taxon>
        <taxon>Chlorogloeopsidaceae</taxon>
        <taxon>Chlorogloeopsis</taxon>
    </lineage>
</organism>